<proteinExistence type="predicted"/>
<dbReference type="Proteomes" id="UP001157125">
    <property type="component" value="Unassembled WGS sequence"/>
</dbReference>
<keyword evidence="2" id="KW-1185">Reference proteome</keyword>
<accession>A0ABQ6ICQ4</accession>
<evidence type="ECO:0000313" key="1">
    <source>
        <dbReference type="EMBL" id="GMA35622.1"/>
    </source>
</evidence>
<dbReference type="EMBL" id="BSUN01000001">
    <property type="protein sequence ID" value="GMA35622.1"/>
    <property type="molecule type" value="Genomic_DNA"/>
</dbReference>
<protein>
    <submittedName>
        <fullName evidence="1">Uncharacterized protein</fullName>
    </submittedName>
</protein>
<reference evidence="2" key="1">
    <citation type="journal article" date="2019" name="Int. J. Syst. Evol. Microbiol.">
        <title>The Global Catalogue of Microorganisms (GCM) 10K type strain sequencing project: providing services to taxonomists for standard genome sequencing and annotation.</title>
        <authorList>
            <consortium name="The Broad Institute Genomics Platform"/>
            <consortium name="The Broad Institute Genome Sequencing Center for Infectious Disease"/>
            <person name="Wu L."/>
            <person name="Ma J."/>
        </authorList>
    </citation>
    <scope>NUCLEOTIDE SEQUENCE [LARGE SCALE GENOMIC DNA]</scope>
    <source>
        <strain evidence="2">NBRC 112299</strain>
    </source>
</reference>
<organism evidence="1 2">
    <name type="scientific">Demequina litorisediminis</name>
    <dbReference type="NCBI Taxonomy" id="1849022"/>
    <lineage>
        <taxon>Bacteria</taxon>
        <taxon>Bacillati</taxon>
        <taxon>Actinomycetota</taxon>
        <taxon>Actinomycetes</taxon>
        <taxon>Micrococcales</taxon>
        <taxon>Demequinaceae</taxon>
        <taxon>Demequina</taxon>
    </lineage>
</organism>
<comment type="caution">
    <text evidence="1">The sequence shown here is derived from an EMBL/GenBank/DDBJ whole genome shotgun (WGS) entry which is preliminary data.</text>
</comment>
<dbReference type="RefSeq" id="WP_284328100.1">
    <property type="nucleotide sequence ID" value="NZ_BSUN01000001.1"/>
</dbReference>
<evidence type="ECO:0000313" key="2">
    <source>
        <dbReference type="Proteomes" id="UP001157125"/>
    </source>
</evidence>
<sequence>MSGDLRSTAVPTAFEVRELFEGMLGREVEWDGNAKRVDPLDGATVATYVDDLGNVLALALADVPLTARAGAAIGLLPQAIAEQAVESSLVTPVQYENAVEILNVAASLLNKPDSPHLRLREAFSPRETLPAEVSELALQQANRLDGALTIQGYGSGRISIVVRF</sequence>
<name>A0ABQ6ICQ4_9MICO</name>
<gene>
    <name evidence="1" type="ORF">GCM10025876_18260</name>
</gene>